<dbReference type="Proteomes" id="UP000831113">
    <property type="component" value="Chromosome"/>
</dbReference>
<keyword evidence="3" id="KW-1185">Reference proteome</keyword>
<evidence type="ECO:0000256" key="1">
    <source>
        <dbReference type="SAM" id="Phobius"/>
    </source>
</evidence>
<dbReference type="RefSeq" id="WP_243802350.1">
    <property type="nucleotide sequence ID" value="NZ_CP094669.1"/>
</dbReference>
<reference evidence="2 3" key="1">
    <citation type="submission" date="2022-03" db="EMBL/GenBank/DDBJ databases">
        <title>Hymenobactersp. isolated from the air.</title>
        <authorList>
            <person name="Won M."/>
            <person name="Kwon S.-W."/>
        </authorList>
    </citation>
    <scope>NUCLEOTIDE SEQUENCE [LARGE SCALE GENOMIC DNA]</scope>
    <source>
        <strain evidence="2 3">KACC 21982</strain>
    </source>
</reference>
<name>A0ABY4D4L9_9BACT</name>
<keyword evidence="1" id="KW-1133">Transmembrane helix</keyword>
<dbReference type="EMBL" id="CP094669">
    <property type="protein sequence ID" value="UOG76977.1"/>
    <property type="molecule type" value="Genomic_DNA"/>
</dbReference>
<organism evidence="2 3">
    <name type="scientific">Hymenobacter tibetensis</name>
    <dbReference type="NCBI Taxonomy" id="497967"/>
    <lineage>
        <taxon>Bacteria</taxon>
        <taxon>Pseudomonadati</taxon>
        <taxon>Bacteroidota</taxon>
        <taxon>Cytophagia</taxon>
        <taxon>Cytophagales</taxon>
        <taxon>Hymenobacteraceae</taxon>
        <taxon>Hymenobacter</taxon>
    </lineage>
</organism>
<protein>
    <submittedName>
        <fullName evidence="2">Uncharacterized protein</fullName>
    </submittedName>
</protein>
<sequence>MKPDTHSNILAPCIVLLYLVILLLVLVFSPNSPQLTHPKTVVRAAPVVVRHSPTPILHRVRGIRP</sequence>
<keyword evidence="1" id="KW-0472">Membrane</keyword>
<evidence type="ECO:0000313" key="2">
    <source>
        <dbReference type="EMBL" id="UOG76977.1"/>
    </source>
</evidence>
<evidence type="ECO:0000313" key="3">
    <source>
        <dbReference type="Proteomes" id="UP000831113"/>
    </source>
</evidence>
<keyword evidence="1" id="KW-0812">Transmembrane</keyword>
<accession>A0ABY4D4L9</accession>
<feature type="transmembrane region" description="Helical" evidence="1">
    <location>
        <begin position="9"/>
        <end position="28"/>
    </location>
</feature>
<gene>
    <name evidence="2" type="ORF">MTX78_10330</name>
</gene>
<proteinExistence type="predicted"/>